<dbReference type="PANTHER" id="PTHR24345">
    <property type="entry name" value="SERINE/THREONINE-PROTEIN KINASE PLK"/>
    <property type="match status" value="1"/>
</dbReference>
<dbReference type="Pfam" id="PF00069">
    <property type="entry name" value="Pkinase"/>
    <property type="match status" value="1"/>
</dbReference>
<keyword evidence="6" id="KW-0067">ATP-binding</keyword>
<keyword evidence="11" id="KW-1185">Reference proteome</keyword>
<evidence type="ECO:0000256" key="1">
    <source>
        <dbReference type="ARBA" id="ARBA00005575"/>
    </source>
</evidence>
<sequence length="885" mass="99402">MEPPPPPTPEADKFRVPKGPASRPRTSQQQQQQQQSGAGSNVTDVGSSHSFSSSATKVSTSSSTSRISVSSTSSQATAEGSRSSYTVSQHTTTTTTTNTNGAAVQNYQKPTASQFQFDQTQQMTQTQIIEVSDELPDDEVESPLLFGILEGRDKTMHQSLYSHEAPYTFGTSDDCHVKISHAHWPDDKKTKEPWFRLTCALASGSEATKQVVATVHDLSSSGLYIDGRKIGKSKRHVLTWGNQIAGGPRGNELFHYTYKLPKDERRIIETERTRYELENEEMGHGMYSKVYKARDLQHDGYYACKVTNRLSREYSDVELRSMQNEIELLKNLRHVNIVKFEDVCTLGPTTYMFTELIEGVTLHTYYNNCDPFMTERDARHIFKQVCDAVNYLHMKNVVHRDIKSENVMVGPEKVVKLIDFGLARESSDSTTMLYTFCGTPSYMAPETAVNGDEKNAYGPPVDVWALGVMLFRMLTGRYPFDKKTYADGVAAGKCKAESPEAEGVAKMKAESGVNAGPSKTEVVAKKESDVEIKAEPVEAMGIPKETSNEETDMVGVERRVEKIVYDKGRLPSYKLDWRPIVDIQIERSKLVKELLNSMLKIDPSQRIRIQHVLHADWMRMIDEELEKIDERFSQRLMAGVLKTPVKDDSEFESVWGMLEIVPGSIPDAPRRIGLSQEQVWMGRAPETQMGHTSIPSRSAWGEQFNAQSFRLYVLHNPNCMAPILTIFEDLRDRNNGYLKYTVRIFRAPAATPDQLVRRQYVSASGIHGAPSRPNVRKLDIPELPETGDWPPDDHAWAMLAPVNKNTAVERLCTGTVIVGRYIDCDIIVPSPLISRYHCKFEWDEGNRAAYVTNMGQNNVKINGSGFSGHVQLRENDVVYLFSAAS</sequence>
<evidence type="ECO:0000256" key="3">
    <source>
        <dbReference type="ARBA" id="ARBA00022679"/>
    </source>
</evidence>
<evidence type="ECO:0000256" key="7">
    <source>
        <dbReference type="SAM" id="MobiDB-lite"/>
    </source>
</evidence>
<dbReference type="Pfam" id="PF00498">
    <property type="entry name" value="FHA"/>
    <property type="match status" value="1"/>
</dbReference>
<dbReference type="InterPro" id="IPR000253">
    <property type="entry name" value="FHA_dom"/>
</dbReference>
<dbReference type="SMART" id="SM00240">
    <property type="entry name" value="FHA"/>
    <property type="match status" value="2"/>
</dbReference>
<reference evidence="10" key="1">
    <citation type="journal article" date="2020" name="Fungal Divers.">
        <title>Resolving the Mortierellaceae phylogeny through synthesis of multi-gene phylogenetics and phylogenomics.</title>
        <authorList>
            <person name="Vandepol N."/>
            <person name="Liber J."/>
            <person name="Desiro A."/>
            <person name="Na H."/>
            <person name="Kennedy M."/>
            <person name="Barry K."/>
            <person name="Grigoriev I.V."/>
            <person name="Miller A.N."/>
            <person name="O'Donnell K."/>
            <person name="Stajich J.E."/>
            <person name="Bonito G."/>
        </authorList>
    </citation>
    <scope>NUCLEOTIDE SEQUENCE</scope>
    <source>
        <strain evidence="10">NVP60</strain>
    </source>
</reference>
<dbReference type="GO" id="GO:0004674">
    <property type="term" value="F:protein serine/threonine kinase activity"/>
    <property type="evidence" value="ECO:0007669"/>
    <property type="project" value="UniProtKB-KW"/>
</dbReference>
<evidence type="ECO:0000259" key="8">
    <source>
        <dbReference type="PROSITE" id="PS50006"/>
    </source>
</evidence>
<evidence type="ECO:0000313" key="10">
    <source>
        <dbReference type="EMBL" id="KAG0299919.1"/>
    </source>
</evidence>
<dbReference type="SMART" id="SM00220">
    <property type="entry name" value="S_TKc"/>
    <property type="match status" value="1"/>
</dbReference>
<dbReference type="SUPFAM" id="SSF49879">
    <property type="entry name" value="SMAD/FHA domain"/>
    <property type="match status" value="2"/>
</dbReference>
<keyword evidence="4" id="KW-0547">Nucleotide-binding</keyword>
<feature type="compositionally biased region" description="Low complexity" evidence="7">
    <location>
        <begin position="91"/>
        <end position="100"/>
    </location>
</feature>
<accession>A0A9P6QVK2</accession>
<name>A0A9P6QVK2_9FUNG</name>
<evidence type="ECO:0000313" key="11">
    <source>
        <dbReference type="Proteomes" id="UP000823405"/>
    </source>
</evidence>
<evidence type="ECO:0000256" key="6">
    <source>
        <dbReference type="ARBA" id="ARBA00022840"/>
    </source>
</evidence>
<feature type="region of interest" description="Disordered" evidence="7">
    <location>
        <begin position="1"/>
        <end position="102"/>
    </location>
</feature>
<organism evidence="10 11">
    <name type="scientific">Linnemannia gamsii</name>
    <dbReference type="NCBI Taxonomy" id="64522"/>
    <lineage>
        <taxon>Eukaryota</taxon>
        <taxon>Fungi</taxon>
        <taxon>Fungi incertae sedis</taxon>
        <taxon>Mucoromycota</taxon>
        <taxon>Mortierellomycotina</taxon>
        <taxon>Mortierellomycetes</taxon>
        <taxon>Mortierellales</taxon>
        <taxon>Mortierellaceae</taxon>
        <taxon>Linnemannia</taxon>
    </lineage>
</organism>
<evidence type="ECO:0000256" key="2">
    <source>
        <dbReference type="ARBA" id="ARBA00022527"/>
    </source>
</evidence>
<evidence type="ECO:0000259" key="9">
    <source>
        <dbReference type="PROSITE" id="PS50011"/>
    </source>
</evidence>
<dbReference type="InterPro" id="IPR000719">
    <property type="entry name" value="Prot_kinase_dom"/>
</dbReference>
<dbReference type="InterPro" id="IPR008271">
    <property type="entry name" value="Ser/Thr_kinase_AS"/>
</dbReference>
<keyword evidence="3" id="KW-0808">Transferase</keyword>
<feature type="compositionally biased region" description="Polar residues" evidence="7">
    <location>
        <begin position="75"/>
        <end position="90"/>
    </location>
</feature>
<dbReference type="PROSITE" id="PS50006">
    <property type="entry name" value="FHA_DOMAIN"/>
    <property type="match status" value="1"/>
</dbReference>
<evidence type="ECO:0000256" key="5">
    <source>
        <dbReference type="ARBA" id="ARBA00022777"/>
    </source>
</evidence>
<dbReference type="InterPro" id="IPR008984">
    <property type="entry name" value="SMAD_FHA_dom_sf"/>
</dbReference>
<proteinExistence type="inferred from homology"/>
<dbReference type="AlphaFoldDB" id="A0A9P6QVK2"/>
<dbReference type="GO" id="GO:0005634">
    <property type="term" value="C:nucleus"/>
    <property type="evidence" value="ECO:0007669"/>
    <property type="project" value="TreeGrafter"/>
</dbReference>
<dbReference type="GO" id="GO:0005524">
    <property type="term" value="F:ATP binding"/>
    <property type="evidence" value="ECO:0007669"/>
    <property type="project" value="UniProtKB-KW"/>
</dbReference>
<comment type="similarity">
    <text evidence="1">Belongs to the protein kinase superfamily. CAMK Ser/Thr protein kinase family. CHEK2 subfamily.</text>
</comment>
<keyword evidence="2" id="KW-0723">Serine/threonine-protein kinase</keyword>
<dbReference type="PROSITE" id="PS00108">
    <property type="entry name" value="PROTEIN_KINASE_ST"/>
    <property type="match status" value="1"/>
</dbReference>
<comment type="caution">
    <text evidence="10">The sequence shown here is derived from an EMBL/GenBank/DDBJ whole genome shotgun (WGS) entry which is preliminary data.</text>
</comment>
<dbReference type="OrthoDB" id="10252171at2759"/>
<evidence type="ECO:0000256" key="4">
    <source>
        <dbReference type="ARBA" id="ARBA00022741"/>
    </source>
</evidence>
<feature type="domain" description="FHA" evidence="8">
    <location>
        <begin position="816"/>
        <end position="866"/>
    </location>
</feature>
<dbReference type="PANTHER" id="PTHR24345:SF0">
    <property type="entry name" value="CELL CYCLE SERINE_THREONINE-PROTEIN KINASE CDC5_MSD2"/>
    <property type="match status" value="1"/>
</dbReference>
<dbReference type="Gene3D" id="2.60.200.20">
    <property type="match status" value="2"/>
</dbReference>
<dbReference type="InterPro" id="IPR011009">
    <property type="entry name" value="Kinase-like_dom_sf"/>
</dbReference>
<dbReference type="SUPFAM" id="SSF56112">
    <property type="entry name" value="Protein kinase-like (PK-like)"/>
    <property type="match status" value="1"/>
</dbReference>
<dbReference type="Proteomes" id="UP000823405">
    <property type="component" value="Unassembled WGS sequence"/>
</dbReference>
<gene>
    <name evidence="10" type="primary">CHEK2_1</name>
    <name evidence="10" type="ORF">BGZ97_003475</name>
</gene>
<feature type="domain" description="Protein kinase" evidence="9">
    <location>
        <begin position="276"/>
        <end position="618"/>
    </location>
</feature>
<dbReference type="PROSITE" id="PS50011">
    <property type="entry name" value="PROTEIN_KINASE_DOM"/>
    <property type="match status" value="1"/>
</dbReference>
<dbReference type="EMBL" id="JAAAIN010001819">
    <property type="protein sequence ID" value="KAG0299919.1"/>
    <property type="molecule type" value="Genomic_DNA"/>
</dbReference>
<keyword evidence="5 10" id="KW-0418">Kinase</keyword>
<dbReference type="CDD" id="cd00060">
    <property type="entry name" value="FHA"/>
    <property type="match status" value="1"/>
</dbReference>
<feature type="compositionally biased region" description="Low complexity" evidence="7">
    <location>
        <begin position="42"/>
        <end position="74"/>
    </location>
</feature>
<dbReference type="Gene3D" id="1.10.510.10">
    <property type="entry name" value="Transferase(Phosphotransferase) domain 1"/>
    <property type="match status" value="1"/>
</dbReference>
<protein>
    <submittedName>
        <fullName evidence="10">Checkpoint kinase 2</fullName>
    </submittedName>
</protein>
<feature type="non-terminal residue" evidence="10">
    <location>
        <position position="885"/>
    </location>
</feature>